<dbReference type="AlphaFoldDB" id="A0A1I7YK13"/>
<keyword evidence="1" id="KW-1185">Reference proteome</keyword>
<proteinExistence type="predicted"/>
<evidence type="ECO:0000313" key="2">
    <source>
        <dbReference type="WBParaSite" id="L893_g17206.t1"/>
    </source>
</evidence>
<dbReference type="Proteomes" id="UP000095287">
    <property type="component" value="Unplaced"/>
</dbReference>
<accession>A0A1I7YK13</accession>
<dbReference type="WBParaSite" id="L893_g17206.t1">
    <property type="protein sequence ID" value="L893_g17206.t1"/>
    <property type="gene ID" value="L893_g17206"/>
</dbReference>
<sequence length="123" mass="13860">MPTANTVDLKTLMCTLDDTILTATDWIDLSAGTTLDVAHQSYLFECTCCCSEYFWFQRTMLYGPPNISSSFTWSSRLYFYRLEREIVTQRGMHCGIPKAMLAFLAGNSASHNSQASVQYLSSL</sequence>
<evidence type="ECO:0000313" key="1">
    <source>
        <dbReference type="Proteomes" id="UP000095287"/>
    </source>
</evidence>
<name>A0A1I7YK13_9BILA</name>
<reference evidence="2" key="1">
    <citation type="submission" date="2016-11" db="UniProtKB">
        <authorList>
            <consortium name="WormBaseParasite"/>
        </authorList>
    </citation>
    <scope>IDENTIFICATION</scope>
</reference>
<organism evidence="1 2">
    <name type="scientific">Steinernema glaseri</name>
    <dbReference type="NCBI Taxonomy" id="37863"/>
    <lineage>
        <taxon>Eukaryota</taxon>
        <taxon>Metazoa</taxon>
        <taxon>Ecdysozoa</taxon>
        <taxon>Nematoda</taxon>
        <taxon>Chromadorea</taxon>
        <taxon>Rhabditida</taxon>
        <taxon>Tylenchina</taxon>
        <taxon>Panagrolaimomorpha</taxon>
        <taxon>Strongyloidoidea</taxon>
        <taxon>Steinernematidae</taxon>
        <taxon>Steinernema</taxon>
    </lineage>
</organism>
<protein>
    <submittedName>
        <fullName evidence="2">Uncharacterized protein</fullName>
    </submittedName>
</protein>